<gene>
    <name evidence="2" type="ORF">AFCDBAGC_1050</name>
</gene>
<protein>
    <submittedName>
        <fullName evidence="2">Uncharacterized protein</fullName>
    </submittedName>
</protein>
<keyword evidence="3" id="KW-1185">Reference proteome</keyword>
<proteinExistence type="predicted"/>
<evidence type="ECO:0000256" key="1">
    <source>
        <dbReference type="SAM" id="Coils"/>
    </source>
</evidence>
<accession>A0ABQ4QDB6</accession>
<dbReference type="EMBL" id="BPQG01000010">
    <property type="protein sequence ID" value="GJD43203.1"/>
    <property type="molecule type" value="Genomic_DNA"/>
</dbReference>
<evidence type="ECO:0000313" key="3">
    <source>
        <dbReference type="Proteomes" id="UP001055117"/>
    </source>
</evidence>
<sequence>MECRGAVSTPSDLLRRGIEMRRLKDALDRMPHPSWGSAPWMSRSGIRERTSLRYVGDYVVEQLTADDRAHLRREMILADGERTNLSAWHDSLGNCGMSSGCGGGRKPTQEDMKVLVEDLAEFRTDERCTSGEWGSLIDGLCRTREDDARIRGLFEEASGITDEMLWGLKESVQAHEKARAAIEALNQRRDDLYKAGTDAPRAHINWRRFHPHGAPEA</sequence>
<keyword evidence="1" id="KW-0175">Coiled coil</keyword>
<dbReference type="Proteomes" id="UP001055117">
    <property type="component" value="Unassembled WGS sequence"/>
</dbReference>
<evidence type="ECO:0000313" key="2">
    <source>
        <dbReference type="EMBL" id="GJD43203.1"/>
    </source>
</evidence>
<feature type="coiled-coil region" evidence="1">
    <location>
        <begin position="168"/>
        <end position="195"/>
    </location>
</feature>
<name>A0ABQ4QDB6_9HYPH</name>
<comment type="caution">
    <text evidence="2">The sequence shown here is derived from an EMBL/GenBank/DDBJ whole genome shotgun (WGS) entry which is preliminary data.</text>
</comment>
<organism evidence="2 3">
    <name type="scientific">Methylobacterium cerastii</name>
    <dbReference type="NCBI Taxonomy" id="932741"/>
    <lineage>
        <taxon>Bacteria</taxon>
        <taxon>Pseudomonadati</taxon>
        <taxon>Pseudomonadota</taxon>
        <taxon>Alphaproteobacteria</taxon>
        <taxon>Hyphomicrobiales</taxon>
        <taxon>Methylobacteriaceae</taxon>
        <taxon>Methylobacterium</taxon>
    </lineage>
</organism>
<reference evidence="2 3" key="1">
    <citation type="journal article" date="2021" name="Front. Microbiol.">
        <title>Comprehensive Comparative Genomics and Phenotyping of Methylobacterium Species.</title>
        <authorList>
            <person name="Alessa O."/>
            <person name="Ogura Y."/>
            <person name="Fujitani Y."/>
            <person name="Takami H."/>
            <person name="Hayashi T."/>
            <person name="Sahin N."/>
            <person name="Tani A."/>
        </authorList>
    </citation>
    <scope>NUCLEOTIDE SEQUENCE [LARGE SCALE GENOMIC DNA]</scope>
    <source>
        <strain evidence="2 3">DSM 23679</strain>
    </source>
</reference>